<keyword evidence="6" id="KW-1185">Reference proteome</keyword>
<evidence type="ECO:0000313" key="6">
    <source>
        <dbReference type="Proteomes" id="UP000005408"/>
    </source>
</evidence>
<evidence type="ECO:0000256" key="2">
    <source>
        <dbReference type="SAM" id="SignalP"/>
    </source>
</evidence>
<feature type="signal peptide" evidence="2">
    <location>
        <begin position="1"/>
        <end position="34"/>
    </location>
</feature>
<protein>
    <recommendedName>
        <fullName evidence="7">DZIP3-like HEPN domain-containing protein</fullName>
    </recommendedName>
</protein>
<dbReference type="InterPro" id="IPR041249">
    <property type="entry name" value="HEPN_DZIP3"/>
</dbReference>
<dbReference type="SUPFAM" id="SSF52540">
    <property type="entry name" value="P-loop containing nucleoside triphosphate hydrolases"/>
    <property type="match status" value="1"/>
</dbReference>
<keyword evidence="1" id="KW-1133">Transmembrane helix</keyword>
<dbReference type="AlphaFoldDB" id="A0A8W8JWX9"/>
<evidence type="ECO:0000259" key="3">
    <source>
        <dbReference type="Pfam" id="PF18738"/>
    </source>
</evidence>
<evidence type="ECO:0000259" key="4">
    <source>
        <dbReference type="Pfam" id="PF20720"/>
    </source>
</evidence>
<proteinExistence type="predicted"/>
<sequence>MVTVIKSGQLVLQGIMKFTNAVLFLFILCPLSRAAQDYIPVSLCPPGAREWQIEADRKNCQDPTPNYLCAAIENLPGHFGSICTQIGLSPSGMCAVLNSQTHNLDSVPCKAKEGCPDKPYSPRELYKWPICFGNFYGSERTTSSPKTTVGDEHVNTTVMLEPVAESGDPGLLAGIIIFIVITLVLIGSLVIVYILDKRFNWGLRDSLRTRTRAVYNGMNKRIRSLRNNRSDRGSDTYMEPFHRVQVLNEQFSWNNKDVFWKLTALRYYLMVTLKHYIGIDELKDVTVLFKTSLLQHFKESILKELYDINSWDDYAKLDISLVYNLLRNVCKHITSPTRGWGYDPPSDDVNLGADIERIRSIWNRYCDSETEFMHLDDIFVRMFDRFGKISEDVEVQDSGSEKIMSVELKPECSVNDRVVLTKAIKLVLSSLKKETFVIVKGAIGSGKTTCLKYVDEHYRGNQWEVKWKEEIITSSDLYVQENKKLLLCCDNLFGAYNRGQFASTSEIIKALENLEKGGYGELKVVLAIHDHVYDELQKSPNVKALQNKRVVVDFNEFSDAEMLLIFNDQRKQGHCTRDRRCPFRNVDFRSIQDTLKVNSGQIGDPLLTLLYSNLHDLFNKKEATQNIVRELCIIYQNMSEETPELFHILFYIMMVGIHKLKNKLPDWAFELIGISNEKVEQNVCHLDAFLVGRIDGQGLQMKHNLFNFALFKFCADHTKYQSILLQHCQFQMIEEIMRPVSYSTQSDFCVVLKEEMIPVLVSRVVGQNLHMFMKSHPLMDQSDFTESLRNKTPPNVWKKITN</sequence>
<dbReference type="Pfam" id="PF18738">
    <property type="entry name" value="HEPN_DZIP3"/>
    <property type="match status" value="1"/>
</dbReference>
<evidence type="ECO:0000256" key="1">
    <source>
        <dbReference type="SAM" id="Phobius"/>
    </source>
</evidence>
<organism evidence="5 6">
    <name type="scientific">Magallana gigas</name>
    <name type="common">Pacific oyster</name>
    <name type="synonym">Crassostrea gigas</name>
    <dbReference type="NCBI Taxonomy" id="29159"/>
    <lineage>
        <taxon>Eukaryota</taxon>
        <taxon>Metazoa</taxon>
        <taxon>Spiralia</taxon>
        <taxon>Lophotrochozoa</taxon>
        <taxon>Mollusca</taxon>
        <taxon>Bivalvia</taxon>
        <taxon>Autobranchia</taxon>
        <taxon>Pteriomorphia</taxon>
        <taxon>Ostreida</taxon>
        <taxon>Ostreoidea</taxon>
        <taxon>Ostreidae</taxon>
        <taxon>Magallana</taxon>
    </lineage>
</organism>
<feature type="transmembrane region" description="Helical" evidence="1">
    <location>
        <begin position="171"/>
        <end position="195"/>
    </location>
</feature>
<dbReference type="Proteomes" id="UP000005408">
    <property type="component" value="Unassembled WGS sequence"/>
</dbReference>
<keyword evidence="1" id="KW-0472">Membrane</keyword>
<dbReference type="InterPro" id="IPR049050">
    <property type="entry name" value="nSTAND3"/>
</dbReference>
<feature type="chain" id="PRO_5036455209" description="DZIP3-like HEPN domain-containing protein" evidence="2">
    <location>
        <begin position="35"/>
        <end position="802"/>
    </location>
</feature>
<feature type="domain" description="DZIP3-like HEPN" evidence="3">
    <location>
        <begin position="296"/>
        <end position="373"/>
    </location>
</feature>
<feature type="domain" description="Novel STAND NTPase 3" evidence="4">
    <location>
        <begin position="420"/>
        <end position="567"/>
    </location>
</feature>
<name>A0A8W8JWX9_MAGGI</name>
<evidence type="ECO:0000313" key="5">
    <source>
        <dbReference type="EnsemblMetazoa" id="G20857.6:cds"/>
    </source>
</evidence>
<keyword evidence="1" id="KW-0812">Transmembrane</keyword>
<keyword evidence="2" id="KW-0732">Signal</keyword>
<dbReference type="EnsemblMetazoa" id="G20857.6">
    <property type="protein sequence ID" value="G20857.6:cds"/>
    <property type="gene ID" value="G20857"/>
</dbReference>
<dbReference type="Pfam" id="PF20720">
    <property type="entry name" value="nSTAND3"/>
    <property type="match status" value="1"/>
</dbReference>
<reference evidence="5" key="1">
    <citation type="submission" date="2022-08" db="UniProtKB">
        <authorList>
            <consortium name="EnsemblMetazoa"/>
        </authorList>
    </citation>
    <scope>IDENTIFICATION</scope>
    <source>
        <strain evidence="5">05x7-T-G4-1.051#20</strain>
    </source>
</reference>
<accession>A0A8W8JWX9</accession>
<evidence type="ECO:0008006" key="7">
    <source>
        <dbReference type="Google" id="ProtNLM"/>
    </source>
</evidence>
<dbReference type="InterPro" id="IPR027417">
    <property type="entry name" value="P-loop_NTPase"/>
</dbReference>